<dbReference type="Proteomes" id="UP001162992">
    <property type="component" value="Chromosome 2"/>
</dbReference>
<dbReference type="EMBL" id="CM055093">
    <property type="protein sequence ID" value="KAJ7567330.1"/>
    <property type="molecule type" value="Genomic_DNA"/>
</dbReference>
<evidence type="ECO:0000313" key="2">
    <source>
        <dbReference type="Proteomes" id="UP001162992"/>
    </source>
</evidence>
<sequence length="102" mass="11915">MNSSSCFVKRFEIHTNSDLTISLNCWDNGRTPFGIKNWKNQTCFLHLPNLFGNWHHQMISQLPLSLSDRHNTIFQRDIMQYQRRQNSFEILIGPSKDSSSGT</sequence>
<protein>
    <submittedName>
        <fullName evidence="1">Uncharacterized protein</fullName>
    </submittedName>
</protein>
<gene>
    <name evidence="1" type="ORF">O6H91_02G142700</name>
</gene>
<evidence type="ECO:0000313" key="1">
    <source>
        <dbReference type="EMBL" id="KAJ7567330.1"/>
    </source>
</evidence>
<accession>A0ACC2ELF3</accession>
<organism evidence="1 2">
    <name type="scientific">Diphasiastrum complanatum</name>
    <name type="common">Issler's clubmoss</name>
    <name type="synonym">Lycopodium complanatum</name>
    <dbReference type="NCBI Taxonomy" id="34168"/>
    <lineage>
        <taxon>Eukaryota</taxon>
        <taxon>Viridiplantae</taxon>
        <taxon>Streptophyta</taxon>
        <taxon>Embryophyta</taxon>
        <taxon>Tracheophyta</taxon>
        <taxon>Lycopodiopsida</taxon>
        <taxon>Lycopodiales</taxon>
        <taxon>Lycopodiaceae</taxon>
        <taxon>Lycopodioideae</taxon>
        <taxon>Diphasiastrum</taxon>
    </lineage>
</organism>
<proteinExistence type="predicted"/>
<comment type="caution">
    <text evidence="1">The sequence shown here is derived from an EMBL/GenBank/DDBJ whole genome shotgun (WGS) entry which is preliminary data.</text>
</comment>
<reference evidence="2" key="1">
    <citation type="journal article" date="2024" name="Proc. Natl. Acad. Sci. U.S.A.">
        <title>Extraordinary preservation of gene collinearity over three hundred million years revealed in homosporous lycophytes.</title>
        <authorList>
            <person name="Li C."/>
            <person name="Wickell D."/>
            <person name="Kuo L.Y."/>
            <person name="Chen X."/>
            <person name="Nie B."/>
            <person name="Liao X."/>
            <person name="Peng D."/>
            <person name="Ji J."/>
            <person name="Jenkins J."/>
            <person name="Williams M."/>
            <person name="Shu S."/>
            <person name="Plott C."/>
            <person name="Barry K."/>
            <person name="Rajasekar S."/>
            <person name="Grimwood J."/>
            <person name="Han X."/>
            <person name="Sun S."/>
            <person name="Hou Z."/>
            <person name="He W."/>
            <person name="Dai G."/>
            <person name="Sun C."/>
            <person name="Schmutz J."/>
            <person name="Leebens-Mack J.H."/>
            <person name="Li F.W."/>
            <person name="Wang L."/>
        </authorList>
    </citation>
    <scope>NUCLEOTIDE SEQUENCE [LARGE SCALE GENOMIC DNA]</scope>
    <source>
        <strain evidence="2">cv. PW_Plant_1</strain>
    </source>
</reference>
<name>A0ACC2ELF3_DIPCM</name>
<keyword evidence="2" id="KW-1185">Reference proteome</keyword>